<name>A0AA40A0M1_9PEZI</name>
<dbReference type="PANTHER" id="PTHR33840:SF1">
    <property type="entry name" value="TLE1 PHOSPHOLIPASE DOMAIN-CONTAINING PROTEIN"/>
    <property type="match status" value="1"/>
</dbReference>
<proteinExistence type="predicted"/>
<dbReference type="EMBL" id="JAUIRO010000007">
    <property type="protein sequence ID" value="KAK0707054.1"/>
    <property type="molecule type" value="Genomic_DNA"/>
</dbReference>
<organism evidence="3 4">
    <name type="scientific">Lasiosphaeria miniovina</name>
    <dbReference type="NCBI Taxonomy" id="1954250"/>
    <lineage>
        <taxon>Eukaryota</taxon>
        <taxon>Fungi</taxon>
        <taxon>Dikarya</taxon>
        <taxon>Ascomycota</taxon>
        <taxon>Pezizomycotina</taxon>
        <taxon>Sordariomycetes</taxon>
        <taxon>Sordariomycetidae</taxon>
        <taxon>Sordariales</taxon>
        <taxon>Lasiosphaeriaceae</taxon>
        <taxon>Lasiosphaeria</taxon>
    </lineage>
</organism>
<keyword evidence="4" id="KW-1185">Reference proteome</keyword>
<evidence type="ECO:0000259" key="2">
    <source>
        <dbReference type="Pfam" id="PF09994"/>
    </source>
</evidence>
<dbReference type="RefSeq" id="XP_060292148.1">
    <property type="nucleotide sequence ID" value="XM_060447363.1"/>
</dbReference>
<dbReference type="PANTHER" id="PTHR33840">
    <property type="match status" value="1"/>
</dbReference>
<dbReference type="Pfam" id="PF09994">
    <property type="entry name" value="T6SS_Tle1-like_cat"/>
    <property type="match status" value="1"/>
</dbReference>
<feature type="region of interest" description="Disordered" evidence="1">
    <location>
        <begin position="400"/>
        <end position="433"/>
    </location>
</feature>
<reference evidence="3" key="1">
    <citation type="submission" date="2023-06" db="EMBL/GenBank/DDBJ databases">
        <title>Genome-scale phylogeny and comparative genomics of the fungal order Sordariales.</title>
        <authorList>
            <consortium name="Lawrence Berkeley National Laboratory"/>
            <person name="Hensen N."/>
            <person name="Bonometti L."/>
            <person name="Westerberg I."/>
            <person name="Brannstrom I.O."/>
            <person name="Guillou S."/>
            <person name="Cros-Aarteil S."/>
            <person name="Calhoun S."/>
            <person name="Haridas S."/>
            <person name="Kuo A."/>
            <person name="Mondo S."/>
            <person name="Pangilinan J."/>
            <person name="Riley R."/>
            <person name="LaButti K."/>
            <person name="Andreopoulos B."/>
            <person name="Lipzen A."/>
            <person name="Chen C."/>
            <person name="Yanf M."/>
            <person name="Daum C."/>
            <person name="Ng V."/>
            <person name="Clum A."/>
            <person name="Steindorff A."/>
            <person name="Ohm R."/>
            <person name="Martin F."/>
            <person name="Silar P."/>
            <person name="Natvig D."/>
            <person name="Lalanne C."/>
            <person name="Gautier V."/>
            <person name="Ament-velasquez S.L."/>
            <person name="Kruys A."/>
            <person name="Hutchinson M.I."/>
            <person name="Powell A.J."/>
            <person name="Barry K."/>
            <person name="Miller A.N."/>
            <person name="Grigoriev I.V."/>
            <person name="Debuchy R."/>
            <person name="Gladieux P."/>
            <person name="Thoren M.H."/>
            <person name="Johannesson H."/>
        </authorList>
    </citation>
    <scope>NUCLEOTIDE SEQUENCE</scope>
    <source>
        <strain evidence="3">SMH2392-1A</strain>
    </source>
</reference>
<evidence type="ECO:0000313" key="4">
    <source>
        <dbReference type="Proteomes" id="UP001172101"/>
    </source>
</evidence>
<comment type="caution">
    <text evidence="3">The sequence shown here is derived from an EMBL/GenBank/DDBJ whole genome shotgun (WGS) entry which is preliminary data.</text>
</comment>
<feature type="domain" description="T6SS Phospholipase effector Tle1-like catalytic" evidence="2">
    <location>
        <begin position="21"/>
        <end position="279"/>
    </location>
</feature>
<dbReference type="GeneID" id="85330633"/>
<evidence type="ECO:0000256" key="1">
    <source>
        <dbReference type="SAM" id="MobiDB-lite"/>
    </source>
</evidence>
<gene>
    <name evidence="3" type="ORF">B0T26DRAFT_815215</name>
</gene>
<dbReference type="Proteomes" id="UP001172101">
    <property type="component" value="Unassembled WGS sequence"/>
</dbReference>
<protein>
    <recommendedName>
        <fullName evidence="2">T6SS Phospholipase effector Tle1-like catalytic domain-containing protein</fullName>
    </recommendedName>
</protein>
<accession>A0AA40A0M1</accession>
<evidence type="ECO:0000313" key="3">
    <source>
        <dbReference type="EMBL" id="KAK0707054.1"/>
    </source>
</evidence>
<feature type="compositionally biased region" description="Basic and acidic residues" evidence="1">
    <location>
        <begin position="404"/>
        <end position="413"/>
    </location>
</feature>
<sequence>MAQHEHEIDSQALAVAREIKKRLFVLCDGTWQDGVNKTRPLTNVATLARCLTPIDNDGCLQVVYYDSGIGNASGALSKVVDGAFGRGISAKIRNAYSFLSHNWNFDRRDETVLIGFSRGAFAVQCLASFISDAGLLKKHHLYYLRGLFTLWAKQEVLGGRERFQKERQRLINSEVLRHPVDITALAVWDTVGALGSPFQLHPRSLAFVGKVVPAQVRHAFHALALDEERAKFKPLVWEPTDGGDGSESSVSQCWFLGSHGDVGGNGDAALGAVSLLWMVGKLNDEVRVSFDENQIAKHLKHKYLEWDFSVNKLRRTFKETRRLSDMRQSGLATRQAWYWWLLGRGPRSESLLSSASLPSEIHFTIRLAMATNKNQCHPLESWTTSWTRLETVGKDRIQWQSQDGRQKLNEHPLRPPRRANRQKPGENPLQKEDKESYLLDKWSRRAFGNSVTDRSEFVALEATVQVKKAEKVLLGFASFLKEHMKFTDDEKLSEAVLYHGAQQAEAWAVC</sequence>
<dbReference type="InterPro" id="IPR018712">
    <property type="entry name" value="Tle1-like_cat"/>
</dbReference>
<dbReference type="AlphaFoldDB" id="A0AA40A0M1"/>